<evidence type="ECO:0000256" key="5">
    <source>
        <dbReference type="ARBA" id="ARBA00022692"/>
    </source>
</evidence>
<accession>A0AAJ1QMD8</accession>
<feature type="transmembrane region" description="Helical" evidence="8">
    <location>
        <begin position="288"/>
        <end position="306"/>
    </location>
</feature>
<reference evidence="9" key="1">
    <citation type="submission" date="2023-06" db="EMBL/GenBank/DDBJ databases">
        <title>Comparative genomics of Bacillaceae isolates and their secondary metabolite potential.</title>
        <authorList>
            <person name="Song L."/>
            <person name="Nielsen L.J."/>
            <person name="Mohite O."/>
            <person name="Xu X."/>
            <person name="Weber T."/>
            <person name="Kovacs A.T."/>
        </authorList>
    </citation>
    <scope>NUCLEOTIDE SEQUENCE</scope>
    <source>
        <strain evidence="9">G1S1</strain>
    </source>
</reference>
<dbReference type="CDD" id="cd06579">
    <property type="entry name" value="TM_PBP1_transp_AraH_like"/>
    <property type="match status" value="1"/>
</dbReference>
<keyword evidence="3" id="KW-1003">Cell membrane</keyword>
<evidence type="ECO:0000256" key="6">
    <source>
        <dbReference type="ARBA" id="ARBA00022989"/>
    </source>
</evidence>
<dbReference type="PANTHER" id="PTHR32196">
    <property type="entry name" value="ABC TRANSPORTER PERMEASE PROTEIN YPHD-RELATED-RELATED"/>
    <property type="match status" value="1"/>
</dbReference>
<feature type="transmembrane region" description="Helical" evidence="8">
    <location>
        <begin position="12"/>
        <end position="33"/>
    </location>
</feature>
<dbReference type="EMBL" id="JAUCFI010000003">
    <property type="protein sequence ID" value="MDM5284018.1"/>
    <property type="molecule type" value="Genomic_DNA"/>
</dbReference>
<gene>
    <name evidence="9" type="ORF">QUF85_11975</name>
</gene>
<comment type="caution">
    <text evidence="9">The sequence shown here is derived from an EMBL/GenBank/DDBJ whole genome shotgun (WGS) entry which is preliminary data.</text>
</comment>
<evidence type="ECO:0000313" key="9">
    <source>
        <dbReference type="EMBL" id="MDM5284018.1"/>
    </source>
</evidence>
<keyword evidence="4" id="KW-0997">Cell inner membrane</keyword>
<dbReference type="GO" id="GO:0022857">
    <property type="term" value="F:transmembrane transporter activity"/>
    <property type="evidence" value="ECO:0007669"/>
    <property type="project" value="InterPro"/>
</dbReference>
<dbReference type="GO" id="GO:0005886">
    <property type="term" value="C:plasma membrane"/>
    <property type="evidence" value="ECO:0007669"/>
    <property type="project" value="UniProtKB-SubCell"/>
</dbReference>
<dbReference type="RefSeq" id="WP_289349730.1">
    <property type="nucleotide sequence ID" value="NZ_JAUCFI010000003.1"/>
</dbReference>
<evidence type="ECO:0000256" key="3">
    <source>
        <dbReference type="ARBA" id="ARBA00022475"/>
    </source>
</evidence>
<evidence type="ECO:0000256" key="2">
    <source>
        <dbReference type="ARBA" id="ARBA00022448"/>
    </source>
</evidence>
<sequence>MKRLSISKENTLGVITAGLFVLMSFSIPGFFSSNNLTNMMFQLPEFGLIALAMMVVIVTGGIDLSITYTAALSGVTIALMASSGYPMLGAILIGVLVGLSCGLINGVLISKIGVSPILVTLGTMVLFEGLILSITKGNSISGFSEGYSLIGNGYYMGIVPLSIIIFVLFAIITAILLSKTKWGRSVYMVGSNPIATLFSGINNSKVLMRVYLYAALLATIASIIMTSRYNTAKVDLGSSYLLQSVAAAVLGGTEIKGGYGKVIGTVYAVVIFQMLSSGLNLMGVPRSIVTVMMGVILITVLVINFVKTKLDEKSQKKLPSNSVA</sequence>
<protein>
    <submittedName>
        <fullName evidence="9">ABC transporter permease</fullName>
    </submittedName>
</protein>
<feature type="transmembrane region" description="Helical" evidence="8">
    <location>
        <begin position="206"/>
        <end position="225"/>
    </location>
</feature>
<evidence type="ECO:0000256" key="1">
    <source>
        <dbReference type="ARBA" id="ARBA00004651"/>
    </source>
</evidence>
<dbReference type="AlphaFoldDB" id="A0AAJ1QMD8"/>
<evidence type="ECO:0000256" key="4">
    <source>
        <dbReference type="ARBA" id="ARBA00022519"/>
    </source>
</evidence>
<keyword evidence="6 8" id="KW-1133">Transmembrane helix</keyword>
<dbReference type="Pfam" id="PF02653">
    <property type="entry name" value="BPD_transp_2"/>
    <property type="match status" value="1"/>
</dbReference>
<proteinExistence type="predicted"/>
<evidence type="ECO:0000313" key="10">
    <source>
        <dbReference type="Proteomes" id="UP001238973"/>
    </source>
</evidence>
<keyword evidence="5 8" id="KW-0812">Transmembrane</keyword>
<dbReference type="InterPro" id="IPR001851">
    <property type="entry name" value="ABC_transp_permease"/>
</dbReference>
<keyword evidence="7 8" id="KW-0472">Membrane</keyword>
<keyword evidence="2" id="KW-0813">Transport</keyword>
<dbReference type="PANTHER" id="PTHR32196:SF21">
    <property type="entry name" value="ABC TRANSPORTER PERMEASE PROTEIN YPHD-RELATED"/>
    <property type="match status" value="1"/>
</dbReference>
<feature type="transmembrane region" description="Helical" evidence="8">
    <location>
        <begin position="116"/>
        <end position="134"/>
    </location>
</feature>
<dbReference type="Proteomes" id="UP001238973">
    <property type="component" value="Unassembled WGS sequence"/>
</dbReference>
<name>A0AAJ1QMD8_9BACI</name>
<evidence type="ECO:0000256" key="7">
    <source>
        <dbReference type="ARBA" id="ARBA00023136"/>
    </source>
</evidence>
<feature type="transmembrane region" description="Helical" evidence="8">
    <location>
        <begin position="262"/>
        <end position="282"/>
    </location>
</feature>
<organism evidence="9 10">
    <name type="scientific">Peribacillus frigoritolerans</name>
    <dbReference type="NCBI Taxonomy" id="450367"/>
    <lineage>
        <taxon>Bacteria</taxon>
        <taxon>Bacillati</taxon>
        <taxon>Bacillota</taxon>
        <taxon>Bacilli</taxon>
        <taxon>Bacillales</taxon>
        <taxon>Bacillaceae</taxon>
        <taxon>Peribacillus</taxon>
    </lineage>
</organism>
<feature type="transmembrane region" description="Helical" evidence="8">
    <location>
        <begin position="154"/>
        <end position="177"/>
    </location>
</feature>
<comment type="subcellular location">
    <subcellularLocation>
        <location evidence="1">Cell membrane</location>
        <topology evidence="1">Multi-pass membrane protein</topology>
    </subcellularLocation>
</comment>
<evidence type="ECO:0000256" key="8">
    <source>
        <dbReference type="SAM" id="Phobius"/>
    </source>
</evidence>
<feature type="transmembrane region" description="Helical" evidence="8">
    <location>
        <begin position="39"/>
        <end position="58"/>
    </location>
</feature>